<dbReference type="SUPFAM" id="SSF53681">
    <property type="entry name" value="Aspartate/glutamate racemase"/>
    <property type="match status" value="2"/>
</dbReference>
<dbReference type="PANTHER" id="PTHR21198:SF3">
    <property type="entry name" value="GLUTAMATE RACEMASE"/>
    <property type="match status" value="1"/>
</dbReference>
<dbReference type="EMBL" id="JAUEDK010000009">
    <property type="protein sequence ID" value="MDN0074728.1"/>
    <property type="molecule type" value="Genomic_DNA"/>
</dbReference>
<dbReference type="InterPro" id="IPR015942">
    <property type="entry name" value="Asp/Glu/hydantoin_racemase"/>
</dbReference>
<dbReference type="InterPro" id="IPR001920">
    <property type="entry name" value="Asp/Glu_race"/>
</dbReference>
<sequence>MNFTHPIAVFDAGIGSYQIARKIAKRYPTQDIVYFADRASFPYGGKGRAELLATLQGTLARLADYRPAAVVVASNAPSVMVLDDLRATSAVPLIGVFPPVRQALAASRTGHVAVLGVDSLVESAEIRAYVAGEASGGRVELVAASDLVALVESGAFVSDPDGTLAAVRAKLAELPADIDVITLSSTHLPWLANYFAAAAPALTCLDPADTVVEALAPHVRPGSGAFVTLVSSRPGYDLAGFREMTARLGIELAITPV</sequence>
<dbReference type="Pfam" id="PF01177">
    <property type="entry name" value="Asp_Glu_race"/>
    <property type="match status" value="1"/>
</dbReference>
<keyword evidence="3" id="KW-1185">Reference proteome</keyword>
<gene>
    <name evidence="2" type="ORF">QU481_07460</name>
</gene>
<dbReference type="RefSeq" id="WP_289829303.1">
    <property type="nucleotide sequence ID" value="NZ_JAUEDK010000009.1"/>
</dbReference>
<evidence type="ECO:0000313" key="2">
    <source>
        <dbReference type="EMBL" id="MDN0074728.1"/>
    </source>
</evidence>
<evidence type="ECO:0000313" key="3">
    <source>
        <dbReference type="Proteomes" id="UP001168540"/>
    </source>
</evidence>
<keyword evidence="1" id="KW-0413">Isomerase</keyword>
<reference evidence="2" key="1">
    <citation type="submission" date="2023-06" db="EMBL/GenBank/DDBJ databases">
        <authorList>
            <person name="Zhang S."/>
        </authorList>
    </citation>
    <scope>NUCLEOTIDE SEQUENCE</scope>
    <source>
        <strain evidence="2">SG2303</strain>
    </source>
</reference>
<dbReference type="Proteomes" id="UP001168540">
    <property type="component" value="Unassembled WGS sequence"/>
</dbReference>
<name>A0ABT7XLS4_9NEIS</name>
<accession>A0ABT7XLS4</accession>
<protein>
    <submittedName>
        <fullName evidence="2">Aspartate/glutamate racemase family protein</fullName>
    </submittedName>
</protein>
<organism evidence="2 3">
    <name type="scientific">Crenobacter oryzisoli</name>
    <dbReference type="NCBI Taxonomy" id="3056844"/>
    <lineage>
        <taxon>Bacteria</taxon>
        <taxon>Pseudomonadati</taxon>
        <taxon>Pseudomonadota</taxon>
        <taxon>Betaproteobacteria</taxon>
        <taxon>Neisseriales</taxon>
        <taxon>Neisseriaceae</taxon>
        <taxon>Crenobacter</taxon>
    </lineage>
</organism>
<dbReference type="Gene3D" id="3.40.50.1860">
    <property type="match status" value="2"/>
</dbReference>
<dbReference type="PANTHER" id="PTHR21198">
    <property type="entry name" value="GLUTAMATE RACEMASE"/>
    <property type="match status" value="1"/>
</dbReference>
<proteinExistence type="predicted"/>
<evidence type="ECO:0000256" key="1">
    <source>
        <dbReference type="ARBA" id="ARBA00023235"/>
    </source>
</evidence>
<comment type="caution">
    <text evidence="2">The sequence shown here is derived from an EMBL/GenBank/DDBJ whole genome shotgun (WGS) entry which is preliminary data.</text>
</comment>